<feature type="repeat" description="TPR" evidence="3">
    <location>
        <begin position="510"/>
        <end position="543"/>
    </location>
</feature>
<feature type="repeat" description="TPR" evidence="3">
    <location>
        <begin position="612"/>
        <end position="645"/>
    </location>
</feature>
<keyword evidence="4" id="KW-0812">Transmembrane</keyword>
<dbReference type="EMBL" id="MGDI01000036">
    <property type="protein sequence ID" value="OGL51868.1"/>
    <property type="molecule type" value="Genomic_DNA"/>
</dbReference>
<dbReference type="PANTHER" id="PTHR44227">
    <property type="match status" value="1"/>
</dbReference>
<dbReference type="AlphaFoldDB" id="A0A1F7SF39"/>
<accession>A0A1F7SF39</accession>
<dbReference type="Proteomes" id="UP000178082">
    <property type="component" value="Unassembled WGS sequence"/>
</dbReference>
<proteinExistence type="predicted"/>
<gene>
    <name evidence="5" type="ORF">A3G31_05660</name>
</gene>
<dbReference type="PROSITE" id="PS50293">
    <property type="entry name" value="TPR_REGION"/>
    <property type="match status" value="1"/>
</dbReference>
<dbReference type="SMART" id="SM00028">
    <property type="entry name" value="TPR"/>
    <property type="match status" value="6"/>
</dbReference>
<feature type="transmembrane region" description="Helical" evidence="4">
    <location>
        <begin position="312"/>
        <end position="335"/>
    </location>
</feature>
<feature type="transmembrane region" description="Helical" evidence="4">
    <location>
        <begin position="28"/>
        <end position="48"/>
    </location>
</feature>
<dbReference type="InterPro" id="IPR052346">
    <property type="entry name" value="O-mannosyl-transferase_TMTC"/>
</dbReference>
<feature type="transmembrane region" description="Helical" evidence="4">
    <location>
        <begin position="403"/>
        <end position="425"/>
    </location>
</feature>
<evidence type="ECO:0000313" key="6">
    <source>
        <dbReference type="Proteomes" id="UP000178082"/>
    </source>
</evidence>
<dbReference type="Gene3D" id="1.25.40.10">
    <property type="entry name" value="Tetratricopeptide repeat domain"/>
    <property type="match status" value="1"/>
</dbReference>
<feature type="repeat" description="TPR" evidence="3">
    <location>
        <begin position="544"/>
        <end position="577"/>
    </location>
</feature>
<organism evidence="5 6">
    <name type="scientific">Candidatus Schekmanbacteria bacterium RIFCSPLOWO2_12_FULL_38_15</name>
    <dbReference type="NCBI Taxonomy" id="1817883"/>
    <lineage>
        <taxon>Bacteria</taxon>
        <taxon>Candidatus Schekmaniibacteriota</taxon>
    </lineage>
</organism>
<feature type="transmembrane region" description="Helical" evidence="4">
    <location>
        <begin position="229"/>
        <end position="258"/>
    </location>
</feature>
<feature type="transmembrane region" description="Helical" evidence="4">
    <location>
        <begin position="278"/>
        <end position="300"/>
    </location>
</feature>
<sequence length="691" mass="78375">MGISLDVHFQNFGKITSCKIKKQEEIKITLLFLFFKTLYNNFCLAGIIIFKNLNFILKKLYSIFLIAALSFTPYLNSLNNDFVWDDTDLVRNNPDIKSFKKLPELFLSPFGNPVQFKENPLFYRPLIFFSYMVDYKLWNTNPAGYHLSNIILHTLSSVLIFLILLKIFSDFNFSLLSSLIFAVHPVHTESVTWISGRTDVLCTLLLLLSFNAYLNCLKSAGKAHSFNSLLSVFYFTLSIFSKETAIVLPLIILFYEIFFLSENIPVISAIKIFIRKNFLFMLPVILYLTLRTVALKNNFYPLLTKASLPERILTILTVISDYIKLLFFPVTLNSLYVVKTVSNPADFKTMLSILTLTAIFVLLIKSKNISKKFFFGTSWFFISLLPVSNIIPFSSIIKTEHFLYLPSIGFSIVAGIVLSGTNNFFSDKIGRIKIIPVSLIVLIIIFFSVQAAKRNYVWKDEITLFEDQVLKSPLSYIAHNNLGLAYKASGKPELARNEFLFAQKINPKTQSSYVNLGNLFFDSGNMIPAIENYKKAIGINPTESSVHNNLGVAYAKTGNSKGAIKEFETASELNPEYASPHVNLGNAYLNLKAYDKAVIELNKAIKINPYLSSPYFILGIIYNNTGKADLAIEELDKAINLDAKNIKALIILRDIYLAKGNFQESLKYYNKALAVDRSSPEVKNQRIFGFK</sequence>
<dbReference type="STRING" id="1817883.A3G31_05660"/>
<evidence type="ECO:0000313" key="5">
    <source>
        <dbReference type="EMBL" id="OGL51868.1"/>
    </source>
</evidence>
<dbReference type="PROSITE" id="PS50005">
    <property type="entry name" value="TPR"/>
    <property type="match status" value="5"/>
</dbReference>
<evidence type="ECO:0000256" key="4">
    <source>
        <dbReference type="SAM" id="Phobius"/>
    </source>
</evidence>
<evidence type="ECO:0000256" key="3">
    <source>
        <dbReference type="PROSITE-ProRule" id="PRU00339"/>
    </source>
</evidence>
<feature type="transmembrane region" description="Helical" evidence="4">
    <location>
        <begin position="60"/>
        <end position="76"/>
    </location>
</feature>
<dbReference type="Pfam" id="PF13181">
    <property type="entry name" value="TPR_8"/>
    <property type="match status" value="2"/>
</dbReference>
<dbReference type="Pfam" id="PF13176">
    <property type="entry name" value="TPR_7"/>
    <property type="match status" value="1"/>
</dbReference>
<feature type="repeat" description="TPR" evidence="3">
    <location>
        <begin position="578"/>
        <end position="611"/>
    </location>
</feature>
<dbReference type="SUPFAM" id="SSF48452">
    <property type="entry name" value="TPR-like"/>
    <property type="match status" value="1"/>
</dbReference>
<keyword evidence="4" id="KW-1133">Transmembrane helix</keyword>
<feature type="transmembrane region" description="Helical" evidence="4">
    <location>
        <begin position="373"/>
        <end position="397"/>
    </location>
</feature>
<feature type="transmembrane region" description="Helical" evidence="4">
    <location>
        <begin position="432"/>
        <end position="452"/>
    </location>
</feature>
<feature type="transmembrane region" description="Helical" evidence="4">
    <location>
        <begin position="347"/>
        <end position="364"/>
    </location>
</feature>
<keyword evidence="1" id="KW-0677">Repeat</keyword>
<dbReference type="InterPro" id="IPR019734">
    <property type="entry name" value="TPR_rpt"/>
</dbReference>
<comment type="caution">
    <text evidence="5">The sequence shown here is derived from an EMBL/GenBank/DDBJ whole genome shotgun (WGS) entry which is preliminary data.</text>
</comment>
<reference evidence="5 6" key="1">
    <citation type="journal article" date="2016" name="Nat. Commun.">
        <title>Thousands of microbial genomes shed light on interconnected biogeochemical processes in an aquifer system.</title>
        <authorList>
            <person name="Anantharaman K."/>
            <person name="Brown C.T."/>
            <person name="Hug L.A."/>
            <person name="Sharon I."/>
            <person name="Castelle C.J."/>
            <person name="Probst A.J."/>
            <person name="Thomas B.C."/>
            <person name="Singh A."/>
            <person name="Wilkins M.J."/>
            <person name="Karaoz U."/>
            <person name="Brodie E.L."/>
            <person name="Williams K.H."/>
            <person name="Hubbard S.S."/>
            <person name="Banfield J.F."/>
        </authorList>
    </citation>
    <scope>NUCLEOTIDE SEQUENCE [LARGE SCALE GENOMIC DNA]</scope>
</reference>
<name>A0A1F7SF39_9BACT</name>
<dbReference type="Pfam" id="PF13414">
    <property type="entry name" value="TPR_11"/>
    <property type="match status" value="1"/>
</dbReference>
<feature type="transmembrane region" description="Helical" evidence="4">
    <location>
        <begin position="150"/>
        <end position="169"/>
    </location>
</feature>
<keyword evidence="2 3" id="KW-0802">TPR repeat</keyword>
<feature type="repeat" description="TPR" evidence="3">
    <location>
        <begin position="646"/>
        <end position="679"/>
    </location>
</feature>
<evidence type="ECO:0000256" key="2">
    <source>
        <dbReference type="ARBA" id="ARBA00022803"/>
    </source>
</evidence>
<keyword evidence="4" id="KW-0472">Membrane</keyword>
<dbReference type="PANTHER" id="PTHR44227:SF3">
    <property type="entry name" value="PROTEIN O-MANNOSYL-TRANSFERASE TMTC4"/>
    <property type="match status" value="1"/>
</dbReference>
<dbReference type="InterPro" id="IPR011990">
    <property type="entry name" value="TPR-like_helical_dom_sf"/>
</dbReference>
<evidence type="ECO:0000256" key="1">
    <source>
        <dbReference type="ARBA" id="ARBA00022737"/>
    </source>
</evidence>
<protein>
    <submittedName>
        <fullName evidence="5">Uncharacterized protein</fullName>
    </submittedName>
</protein>